<dbReference type="PROSITE" id="PS00572">
    <property type="entry name" value="GLYCOSYL_HYDROL_F1_1"/>
    <property type="match status" value="1"/>
</dbReference>
<dbReference type="FunFam" id="3.20.20.80:FF:000004">
    <property type="entry name" value="Beta-glucosidase 6-phospho-beta-glucosidase"/>
    <property type="match status" value="1"/>
</dbReference>
<name>A0A1I2SUJ2_9LACO</name>
<dbReference type="AlphaFoldDB" id="A0A1I2SUJ2"/>
<reference evidence="8" key="1">
    <citation type="submission" date="2016-10" db="EMBL/GenBank/DDBJ databases">
        <authorList>
            <person name="Varghese N."/>
            <person name="Submissions S."/>
        </authorList>
    </citation>
    <scope>NUCLEOTIDE SEQUENCE [LARGE SCALE GENOMIC DNA]</scope>
    <source>
        <strain evidence="8">DSM 20403</strain>
    </source>
</reference>
<comment type="similarity">
    <text evidence="1 5">Belongs to the glycosyl hydrolase 1 family.</text>
</comment>
<evidence type="ECO:0000313" key="7">
    <source>
        <dbReference type="EMBL" id="SFG56545.1"/>
    </source>
</evidence>
<dbReference type="OrthoDB" id="1688691at2"/>
<dbReference type="PANTHER" id="PTHR10353">
    <property type="entry name" value="GLYCOSYL HYDROLASE"/>
    <property type="match status" value="1"/>
</dbReference>
<dbReference type="Proteomes" id="UP000182635">
    <property type="component" value="Unassembled WGS sequence"/>
</dbReference>
<evidence type="ECO:0000256" key="6">
    <source>
        <dbReference type="RuleBase" id="RU004468"/>
    </source>
</evidence>
<dbReference type="PRINTS" id="PR00131">
    <property type="entry name" value="GLHYDRLASE1"/>
</dbReference>
<keyword evidence="3 6" id="KW-0326">Glycosidase</keyword>
<dbReference type="GO" id="GO:0005829">
    <property type="term" value="C:cytosol"/>
    <property type="evidence" value="ECO:0007669"/>
    <property type="project" value="TreeGrafter"/>
</dbReference>
<dbReference type="RefSeq" id="WP_014074312.1">
    <property type="nucleotide sequence ID" value="NZ_AYYL01000044.1"/>
</dbReference>
<evidence type="ECO:0000256" key="4">
    <source>
        <dbReference type="PROSITE-ProRule" id="PRU10055"/>
    </source>
</evidence>
<dbReference type="GO" id="GO:0008422">
    <property type="term" value="F:beta-glucosidase activity"/>
    <property type="evidence" value="ECO:0007669"/>
    <property type="project" value="TreeGrafter"/>
</dbReference>
<feature type="active site" description="Nucleophile" evidence="4">
    <location>
        <position position="377"/>
    </location>
</feature>
<dbReference type="Pfam" id="PF00232">
    <property type="entry name" value="Glyco_hydro_1"/>
    <property type="match status" value="1"/>
</dbReference>
<evidence type="ECO:0000313" key="8">
    <source>
        <dbReference type="Proteomes" id="UP000182635"/>
    </source>
</evidence>
<dbReference type="SUPFAM" id="SSF51445">
    <property type="entry name" value="(Trans)glycosidases"/>
    <property type="match status" value="1"/>
</dbReference>
<dbReference type="GO" id="GO:0016052">
    <property type="term" value="P:carbohydrate catabolic process"/>
    <property type="evidence" value="ECO:0007669"/>
    <property type="project" value="TreeGrafter"/>
</dbReference>
<dbReference type="PANTHER" id="PTHR10353:SF85">
    <property type="entry name" value="ARYL-PHOSPHO-BETA-D-GLUCOSIDASE BGLA"/>
    <property type="match status" value="1"/>
</dbReference>
<dbReference type="InterPro" id="IPR017853">
    <property type="entry name" value="GH"/>
</dbReference>
<dbReference type="InterPro" id="IPR018120">
    <property type="entry name" value="Glyco_hydro_1_AS"/>
</dbReference>
<keyword evidence="2 6" id="KW-0378">Hydrolase</keyword>
<dbReference type="NCBIfam" id="NF011589">
    <property type="entry name" value="PRK15014.1"/>
    <property type="match status" value="1"/>
</dbReference>
<dbReference type="InterPro" id="IPR001360">
    <property type="entry name" value="Glyco_hydro_1"/>
</dbReference>
<dbReference type="Gene3D" id="3.20.20.80">
    <property type="entry name" value="Glycosidases"/>
    <property type="match status" value="1"/>
</dbReference>
<evidence type="ECO:0000256" key="1">
    <source>
        <dbReference type="ARBA" id="ARBA00010838"/>
    </source>
</evidence>
<evidence type="ECO:0000256" key="2">
    <source>
        <dbReference type="ARBA" id="ARBA00022801"/>
    </source>
</evidence>
<protein>
    <submittedName>
        <fullName evidence="7">6-phospho-beta-glucosidase</fullName>
    </submittedName>
</protein>
<accession>A0A1I2SUJ2</accession>
<sequence length="480" mass="54819">MTKNEFPKGFLWGGAVAAHQLEGGWNKGGKGVSVADVMTAGANGVPREITKGVIPGKNYPNHEAIDFYDHYKEDIALFAEMGFKCFRTSIAWTRIFPNGDDAEPNEEGLKFYDDLFDECHKYGIEPVITLSHFEMPYHLVEEYGGFENRKVIDFFVKFAVTCFKRYKNKVKYWMTFNEIDNQSAFNNDFLMCTNSGLLLGKDSKDNEARMYQAAHYEVVASALAVKEGHKINPDFKIGTMINYTPVYPATPAPEDVLLAQRVDQRRNWFSDVQVWGEYPKNVEAYIEREGFRPDITEEDRIVLKEGTVDYVGFSYYQSMAVSAKNVAPDDLDDVFKALTDNPFLKKSDWDWPIDPVGLRYSLNLLTDRYHVPLFIVENGLGAVDKVEKDGSIHDPYRIDYLRSHLEEVRKAVVLDGVDLMGYTPWGCIDLVSAGTGQMSKRYGFIYVDKDDEGKGTMERSRKDSFYWYQKVIKTNGSDLD</sequence>
<gene>
    <name evidence="7" type="ORF">SAMN02910432_01863</name>
</gene>
<dbReference type="PROSITE" id="PS00653">
    <property type="entry name" value="GLYCOSYL_HYDROL_F1_2"/>
    <property type="match status" value="1"/>
</dbReference>
<organism evidence="7 8">
    <name type="scientific">Ligilactobacillus ruminis DSM 20403 = NBRC 102161</name>
    <dbReference type="NCBI Taxonomy" id="1423798"/>
    <lineage>
        <taxon>Bacteria</taxon>
        <taxon>Bacillati</taxon>
        <taxon>Bacillota</taxon>
        <taxon>Bacilli</taxon>
        <taxon>Lactobacillales</taxon>
        <taxon>Lactobacillaceae</taxon>
        <taxon>Ligilactobacillus</taxon>
    </lineage>
</organism>
<dbReference type="NCBIfam" id="NF007154">
    <property type="entry name" value="PRK09589.1"/>
    <property type="match status" value="1"/>
</dbReference>
<dbReference type="InterPro" id="IPR033132">
    <property type="entry name" value="GH_1_N_CS"/>
</dbReference>
<evidence type="ECO:0000256" key="5">
    <source>
        <dbReference type="RuleBase" id="RU003690"/>
    </source>
</evidence>
<proteinExistence type="inferred from homology"/>
<evidence type="ECO:0000256" key="3">
    <source>
        <dbReference type="ARBA" id="ARBA00023295"/>
    </source>
</evidence>
<dbReference type="GeneID" id="29802699"/>
<dbReference type="EMBL" id="FOPI01000040">
    <property type="protein sequence ID" value="SFG56545.1"/>
    <property type="molecule type" value="Genomic_DNA"/>
</dbReference>